<dbReference type="EMBL" id="ABEU02000019">
    <property type="protein sequence ID" value="PNR33754.1"/>
    <property type="molecule type" value="Genomic_DNA"/>
</dbReference>
<sequence>MPGLFCDSCAQNLQNIFRIRCLLSAKLFVKARLSLSVCTTAELCCQVRGPQYGGTPSRHPLVPFLRKWTFSCNEDEQ</sequence>
<proteinExistence type="predicted"/>
<evidence type="ECO:0000313" key="1">
    <source>
        <dbReference type="EMBL" id="PNR33754.1"/>
    </source>
</evidence>
<dbReference type="Gramene" id="Pp3c19_2049V3.1">
    <property type="protein sequence ID" value="PAC:32939320.CDS.1"/>
    <property type="gene ID" value="Pp3c19_2049"/>
</dbReference>
<dbReference type="InParanoid" id="A0A2K1IWV1"/>
<dbReference type="AlphaFoldDB" id="A0A2K1IWV1"/>
<name>A0A2K1IWV1_PHYPA</name>
<dbReference type="EnsemblPlants" id="Pp3c19_2049V3.1">
    <property type="protein sequence ID" value="PAC:32939320.CDS.1"/>
    <property type="gene ID" value="Pp3c19_2049"/>
</dbReference>
<keyword evidence="3" id="KW-1185">Reference proteome</keyword>
<evidence type="ECO:0000313" key="3">
    <source>
        <dbReference type="Proteomes" id="UP000006727"/>
    </source>
</evidence>
<organism evidence="1">
    <name type="scientific">Physcomitrium patens</name>
    <name type="common">Spreading-leaved earth moss</name>
    <name type="synonym">Physcomitrella patens</name>
    <dbReference type="NCBI Taxonomy" id="3218"/>
    <lineage>
        <taxon>Eukaryota</taxon>
        <taxon>Viridiplantae</taxon>
        <taxon>Streptophyta</taxon>
        <taxon>Embryophyta</taxon>
        <taxon>Bryophyta</taxon>
        <taxon>Bryophytina</taxon>
        <taxon>Bryopsida</taxon>
        <taxon>Funariidae</taxon>
        <taxon>Funariales</taxon>
        <taxon>Funariaceae</taxon>
        <taxon>Physcomitrium</taxon>
    </lineage>
</organism>
<evidence type="ECO:0000313" key="2">
    <source>
        <dbReference type="EnsemblPlants" id="PAC:32939320.CDS.1"/>
    </source>
</evidence>
<reference evidence="2" key="3">
    <citation type="submission" date="2020-12" db="UniProtKB">
        <authorList>
            <consortium name="EnsemblPlants"/>
        </authorList>
    </citation>
    <scope>IDENTIFICATION</scope>
</reference>
<accession>A0A2K1IWV1</accession>
<reference evidence="1 3" key="2">
    <citation type="journal article" date="2018" name="Plant J.">
        <title>The Physcomitrella patens chromosome-scale assembly reveals moss genome structure and evolution.</title>
        <authorList>
            <person name="Lang D."/>
            <person name="Ullrich K.K."/>
            <person name="Murat F."/>
            <person name="Fuchs J."/>
            <person name="Jenkins J."/>
            <person name="Haas F.B."/>
            <person name="Piednoel M."/>
            <person name="Gundlach H."/>
            <person name="Van Bel M."/>
            <person name="Meyberg R."/>
            <person name="Vives C."/>
            <person name="Morata J."/>
            <person name="Symeonidi A."/>
            <person name="Hiss M."/>
            <person name="Muchero W."/>
            <person name="Kamisugi Y."/>
            <person name="Saleh O."/>
            <person name="Blanc G."/>
            <person name="Decker E.L."/>
            <person name="van Gessel N."/>
            <person name="Grimwood J."/>
            <person name="Hayes R.D."/>
            <person name="Graham S.W."/>
            <person name="Gunter L.E."/>
            <person name="McDaniel S.F."/>
            <person name="Hoernstein S.N.W."/>
            <person name="Larsson A."/>
            <person name="Li F.W."/>
            <person name="Perroud P.F."/>
            <person name="Phillips J."/>
            <person name="Ranjan P."/>
            <person name="Rokshar D.S."/>
            <person name="Rothfels C.J."/>
            <person name="Schneider L."/>
            <person name="Shu S."/>
            <person name="Stevenson D.W."/>
            <person name="Thummler F."/>
            <person name="Tillich M."/>
            <person name="Villarreal Aguilar J.C."/>
            <person name="Widiez T."/>
            <person name="Wong G.K."/>
            <person name="Wymore A."/>
            <person name="Zhang Y."/>
            <person name="Zimmer A.D."/>
            <person name="Quatrano R.S."/>
            <person name="Mayer K.F.X."/>
            <person name="Goodstein D."/>
            <person name="Casacuberta J.M."/>
            <person name="Vandepoele K."/>
            <person name="Reski R."/>
            <person name="Cuming A.C."/>
            <person name="Tuskan G.A."/>
            <person name="Maumus F."/>
            <person name="Salse J."/>
            <person name="Schmutz J."/>
            <person name="Rensing S.A."/>
        </authorList>
    </citation>
    <scope>NUCLEOTIDE SEQUENCE [LARGE SCALE GENOMIC DNA]</scope>
    <source>
        <strain evidence="2 3">cv. Gransden 2004</strain>
    </source>
</reference>
<gene>
    <name evidence="1" type="ORF">PHYPA_023570</name>
</gene>
<reference evidence="1 3" key="1">
    <citation type="journal article" date="2008" name="Science">
        <title>The Physcomitrella genome reveals evolutionary insights into the conquest of land by plants.</title>
        <authorList>
            <person name="Rensing S."/>
            <person name="Lang D."/>
            <person name="Zimmer A."/>
            <person name="Terry A."/>
            <person name="Salamov A."/>
            <person name="Shapiro H."/>
            <person name="Nishiyama T."/>
            <person name="Perroud P.-F."/>
            <person name="Lindquist E."/>
            <person name="Kamisugi Y."/>
            <person name="Tanahashi T."/>
            <person name="Sakakibara K."/>
            <person name="Fujita T."/>
            <person name="Oishi K."/>
            <person name="Shin-I T."/>
            <person name="Kuroki Y."/>
            <person name="Toyoda A."/>
            <person name="Suzuki Y."/>
            <person name="Hashimoto A."/>
            <person name="Yamaguchi K."/>
            <person name="Sugano A."/>
            <person name="Kohara Y."/>
            <person name="Fujiyama A."/>
            <person name="Anterola A."/>
            <person name="Aoki S."/>
            <person name="Ashton N."/>
            <person name="Barbazuk W.B."/>
            <person name="Barker E."/>
            <person name="Bennetzen J."/>
            <person name="Bezanilla M."/>
            <person name="Blankenship R."/>
            <person name="Cho S.H."/>
            <person name="Dutcher S."/>
            <person name="Estelle M."/>
            <person name="Fawcett J.A."/>
            <person name="Gundlach H."/>
            <person name="Hanada K."/>
            <person name="Heyl A."/>
            <person name="Hicks K.A."/>
            <person name="Hugh J."/>
            <person name="Lohr M."/>
            <person name="Mayer K."/>
            <person name="Melkozernov A."/>
            <person name="Murata T."/>
            <person name="Nelson D."/>
            <person name="Pils B."/>
            <person name="Prigge M."/>
            <person name="Reiss B."/>
            <person name="Renner T."/>
            <person name="Rombauts S."/>
            <person name="Rushton P."/>
            <person name="Sanderfoot A."/>
            <person name="Schween G."/>
            <person name="Shiu S.-H."/>
            <person name="Stueber K."/>
            <person name="Theodoulou F.L."/>
            <person name="Tu H."/>
            <person name="Van de Peer Y."/>
            <person name="Verrier P.J."/>
            <person name="Waters E."/>
            <person name="Wood A."/>
            <person name="Yang L."/>
            <person name="Cove D."/>
            <person name="Cuming A."/>
            <person name="Hasebe M."/>
            <person name="Lucas S."/>
            <person name="Mishler D.B."/>
            <person name="Reski R."/>
            <person name="Grigoriev I."/>
            <person name="Quatrano R.S."/>
            <person name="Boore J.L."/>
        </authorList>
    </citation>
    <scope>NUCLEOTIDE SEQUENCE [LARGE SCALE GENOMIC DNA]</scope>
    <source>
        <strain evidence="2 3">cv. Gransden 2004</strain>
    </source>
</reference>
<dbReference type="Proteomes" id="UP000006727">
    <property type="component" value="Chromosome 19"/>
</dbReference>
<protein>
    <submittedName>
        <fullName evidence="1 2">Uncharacterized protein</fullName>
    </submittedName>
</protein>